<proteinExistence type="inferred from homology"/>
<accession>A0A931NHY8</accession>
<dbReference type="EC" id="3.1.4.4" evidence="3"/>
<dbReference type="Proteomes" id="UP000613266">
    <property type="component" value="Unassembled WGS sequence"/>
</dbReference>
<dbReference type="GO" id="GO:0016042">
    <property type="term" value="P:lipid catabolic process"/>
    <property type="evidence" value="ECO:0007669"/>
    <property type="project" value="UniProtKB-KW"/>
</dbReference>
<dbReference type="SUPFAM" id="SSF56024">
    <property type="entry name" value="Phospholipase D/nuclease"/>
    <property type="match status" value="1"/>
</dbReference>
<dbReference type="CDD" id="cd09171">
    <property type="entry name" value="PLDc_vPLD6_like"/>
    <property type="match status" value="1"/>
</dbReference>
<comment type="similarity">
    <text evidence="2">Belongs to the phospholipase D family.</text>
</comment>
<dbReference type="EMBL" id="JAEDAK010000005">
    <property type="protein sequence ID" value="MBH9577010.1"/>
    <property type="molecule type" value="Genomic_DNA"/>
</dbReference>
<comment type="catalytic activity">
    <reaction evidence="1">
        <text>a 1,2-diacyl-sn-glycero-3-phosphocholine + H2O = a 1,2-diacyl-sn-glycero-3-phosphate + choline + H(+)</text>
        <dbReference type="Rhea" id="RHEA:14445"/>
        <dbReference type="ChEBI" id="CHEBI:15354"/>
        <dbReference type="ChEBI" id="CHEBI:15377"/>
        <dbReference type="ChEBI" id="CHEBI:15378"/>
        <dbReference type="ChEBI" id="CHEBI:57643"/>
        <dbReference type="ChEBI" id="CHEBI:58608"/>
        <dbReference type="EC" id="3.1.4.4"/>
    </reaction>
</comment>
<evidence type="ECO:0000259" key="7">
    <source>
        <dbReference type="Pfam" id="PF13091"/>
    </source>
</evidence>
<feature type="domain" description="Phospholipase D-like" evidence="7">
    <location>
        <begin position="106"/>
        <end position="227"/>
    </location>
</feature>
<evidence type="ECO:0000256" key="2">
    <source>
        <dbReference type="ARBA" id="ARBA00008664"/>
    </source>
</evidence>
<dbReference type="AlphaFoldDB" id="A0A931NHY8"/>
<comment type="caution">
    <text evidence="8">The sequence shown here is derived from an EMBL/GenBank/DDBJ whole genome shotgun (WGS) entry which is preliminary data.</text>
</comment>
<evidence type="ECO:0000256" key="5">
    <source>
        <dbReference type="ARBA" id="ARBA00022963"/>
    </source>
</evidence>
<evidence type="ECO:0000256" key="6">
    <source>
        <dbReference type="ARBA" id="ARBA00023098"/>
    </source>
</evidence>
<keyword evidence="6" id="KW-0443">Lipid metabolism</keyword>
<keyword evidence="9" id="KW-1185">Reference proteome</keyword>
<dbReference type="GO" id="GO:0016891">
    <property type="term" value="F:RNA endonuclease activity producing 5'-phosphomonoesters, hydrolytic mechanism"/>
    <property type="evidence" value="ECO:0007669"/>
    <property type="project" value="TreeGrafter"/>
</dbReference>
<dbReference type="Gene3D" id="3.30.870.10">
    <property type="entry name" value="Endonuclease Chain A"/>
    <property type="match status" value="1"/>
</dbReference>
<dbReference type="GO" id="GO:0004630">
    <property type="term" value="F:phospholipase D activity"/>
    <property type="evidence" value="ECO:0007669"/>
    <property type="project" value="UniProtKB-EC"/>
</dbReference>
<sequence length="234" mass="25827">MSWNPAPLLAALDDSLADSRLSDAERRDLIAALREANPPEDGLRQLRKQAFALARQRVEAGEAAADLLPWLEGVMRALDQARLPAGLSPSRAHFSPGEDCLRAILGRLRGASRSVDLCVFTISDDRITTEILAAHGRGVQLRLITDNDKAFDAGSDARRLMAHGVPTRVDRSRAHMHHKFALFDASWLLNGSYNWTRSASELNEENLVLSQEPGLLTAFGERFEALWQRLDGPA</sequence>
<protein>
    <recommendedName>
        <fullName evidence="3">phospholipase D</fullName>
        <ecNumber evidence="3">3.1.4.4</ecNumber>
    </recommendedName>
</protein>
<dbReference type="PANTHER" id="PTHR43856:SF1">
    <property type="entry name" value="MITOCHONDRIAL CARDIOLIPIN HYDROLASE"/>
    <property type="match status" value="1"/>
</dbReference>
<dbReference type="InterPro" id="IPR025202">
    <property type="entry name" value="PLD-like_dom"/>
</dbReference>
<evidence type="ECO:0000313" key="9">
    <source>
        <dbReference type="Proteomes" id="UP000613266"/>
    </source>
</evidence>
<evidence type="ECO:0000313" key="8">
    <source>
        <dbReference type="EMBL" id="MBH9577010.1"/>
    </source>
</evidence>
<keyword evidence="4" id="KW-0378">Hydrolase</keyword>
<gene>
    <name evidence="8" type="ORF">I7X39_08840</name>
</gene>
<dbReference type="Pfam" id="PF13091">
    <property type="entry name" value="PLDc_2"/>
    <property type="match status" value="1"/>
</dbReference>
<dbReference type="RefSeq" id="WP_198110736.1">
    <property type="nucleotide sequence ID" value="NZ_JAEDAK010000005.1"/>
</dbReference>
<evidence type="ECO:0000256" key="3">
    <source>
        <dbReference type="ARBA" id="ARBA00012027"/>
    </source>
</evidence>
<organism evidence="8 9">
    <name type="scientific">Inhella proteolytica</name>
    <dbReference type="NCBI Taxonomy" id="2795029"/>
    <lineage>
        <taxon>Bacteria</taxon>
        <taxon>Pseudomonadati</taxon>
        <taxon>Pseudomonadota</taxon>
        <taxon>Betaproteobacteria</taxon>
        <taxon>Burkholderiales</taxon>
        <taxon>Sphaerotilaceae</taxon>
        <taxon>Inhella</taxon>
    </lineage>
</organism>
<dbReference type="InterPro" id="IPR051406">
    <property type="entry name" value="PLD_domain"/>
</dbReference>
<evidence type="ECO:0000256" key="1">
    <source>
        <dbReference type="ARBA" id="ARBA00000798"/>
    </source>
</evidence>
<name>A0A931NHY8_9BURK</name>
<keyword evidence="5" id="KW-0442">Lipid degradation</keyword>
<dbReference type="PANTHER" id="PTHR43856">
    <property type="entry name" value="CARDIOLIPIN HYDROLASE"/>
    <property type="match status" value="1"/>
</dbReference>
<reference evidence="8" key="1">
    <citation type="submission" date="2020-12" db="EMBL/GenBank/DDBJ databases">
        <title>The genome sequence of Inhella sp. 1Y17.</title>
        <authorList>
            <person name="Liu Y."/>
        </authorList>
    </citation>
    <scope>NUCLEOTIDE SEQUENCE</scope>
    <source>
        <strain evidence="8">1Y17</strain>
    </source>
</reference>
<evidence type="ECO:0000256" key="4">
    <source>
        <dbReference type="ARBA" id="ARBA00022801"/>
    </source>
</evidence>